<dbReference type="Proteomes" id="UP001186944">
    <property type="component" value="Unassembled WGS sequence"/>
</dbReference>
<feature type="region of interest" description="Disordered" evidence="1">
    <location>
        <begin position="1"/>
        <end position="28"/>
    </location>
</feature>
<evidence type="ECO:0000313" key="3">
    <source>
        <dbReference type="Proteomes" id="UP001186944"/>
    </source>
</evidence>
<evidence type="ECO:0000313" key="2">
    <source>
        <dbReference type="EMBL" id="KAK3106918.1"/>
    </source>
</evidence>
<evidence type="ECO:0000256" key="1">
    <source>
        <dbReference type="SAM" id="MobiDB-lite"/>
    </source>
</evidence>
<feature type="compositionally biased region" description="Acidic residues" evidence="1">
    <location>
        <begin position="1"/>
        <end position="21"/>
    </location>
</feature>
<keyword evidence="3" id="KW-1185">Reference proteome</keyword>
<dbReference type="PANTHER" id="PTHR31751:SF7">
    <property type="entry name" value="THAP-TYPE DOMAIN-CONTAINING PROTEIN"/>
    <property type="match status" value="1"/>
</dbReference>
<dbReference type="EMBL" id="VSWD01000002">
    <property type="protein sequence ID" value="KAK3106918.1"/>
    <property type="molecule type" value="Genomic_DNA"/>
</dbReference>
<reference evidence="2" key="1">
    <citation type="submission" date="2019-08" db="EMBL/GenBank/DDBJ databases">
        <title>The improved chromosome-level genome for the pearl oyster Pinctada fucata martensii using PacBio sequencing and Hi-C.</title>
        <authorList>
            <person name="Zheng Z."/>
        </authorList>
    </citation>
    <scope>NUCLEOTIDE SEQUENCE</scope>
    <source>
        <strain evidence="2">ZZ-2019</strain>
        <tissue evidence="2">Adductor muscle</tissue>
    </source>
</reference>
<protein>
    <submittedName>
        <fullName evidence="2">Uncharacterized protein</fullName>
    </submittedName>
</protein>
<dbReference type="PANTHER" id="PTHR31751">
    <property type="entry name" value="SI:CH211-108C17.2-RELATED-RELATED"/>
    <property type="match status" value="1"/>
</dbReference>
<comment type="caution">
    <text evidence="2">The sequence shown here is derived from an EMBL/GenBank/DDBJ whole genome shotgun (WGS) entry which is preliminary data.</text>
</comment>
<proteinExistence type="predicted"/>
<name>A0AA88YST3_PINIB</name>
<dbReference type="AlphaFoldDB" id="A0AA88YST3"/>
<sequence length="185" mass="20773">MVIGEEEMVDSESESESDESPEAGPGISHIKTMDDIDILLEANKAIAFQEQLIQLAKTKIDISCQVKGCKEVVEITASYVGSAVYLTWECPRKHVRHKLCSQPLLNRGLHSGDLLISSSILASGNNYGKIELMSRFLNLHIPSKSSFHRMQTTYLVPAVDAMWENEEEEVRHQFQGQEVVLWGKK</sequence>
<gene>
    <name evidence="2" type="ORF">FSP39_002918</name>
</gene>
<accession>A0AA88YST3</accession>
<organism evidence="2 3">
    <name type="scientific">Pinctada imbricata</name>
    <name type="common">Atlantic pearl-oyster</name>
    <name type="synonym">Pinctada martensii</name>
    <dbReference type="NCBI Taxonomy" id="66713"/>
    <lineage>
        <taxon>Eukaryota</taxon>
        <taxon>Metazoa</taxon>
        <taxon>Spiralia</taxon>
        <taxon>Lophotrochozoa</taxon>
        <taxon>Mollusca</taxon>
        <taxon>Bivalvia</taxon>
        <taxon>Autobranchia</taxon>
        <taxon>Pteriomorphia</taxon>
        <taxon>Pterioida</taxon>
        <taxon>Pterioidea</taxon>
        <taxon>Pteriidae</taxon>
        <taxon>Pinctada</taxon>
    </lineage>
</organism>